<name>A0AAD9QK47_ACRCE</name>
<reference evidence="2" key="2">
    <citation type="journal article" date="2023" name="Science">
        <title>Genomic signatures of disease resistance in endangered staghorn corals.</title>
        <authorList>
            <person name="Vollmer S.V."/>
            <person name="Selwyn J.D."/>
            <person name="Despard B.A."/>
            <person name="Roesel C.L."/>
        </authorList>
    </citation>
    <scope>NUCLEOTIDE SEQUENCE</scope>
    <source>
        <strain evidence="2">K2</strain>
    </source>
</reference>
<dbReference type="AlphaFoldDB" id="A0AAD9QK47"/>
<dbReference type="Proteomes" id="UP001249851">
    <property type="component" value="Unassembled WGS sequence"/>
</dbReference>
<protein>
    <submittedName>
        <fullName evidence="2">Uncharacterized protein</fullName>
    </submittedName>
</protein>
<sequence length="223" mass="26138">METVTHEQIIDAHRRFMEAQWQANLENIRTEEKTQKIASQKQQLQAYQDRLRIMNDLIRGQNEKLRHAYKRIELQEQISTIKEGLKKAKELASRAEQRVYRVYDDLENMSAERWQSGIEQFENNSVFEETGDDEVEDSTATRRLTQQEKASHANYLLHEIEMANTRLRIATDKCVSLPKRKQELLKEIDNLNKKKAALKARQASTDKNQTTSLKLCFVEFGAI</sequence>
<keyword evidence="1" id="KW-0175">Coiled coil</keyword>
<evidence type="ECO:0000313" key="3">
    <source>
        <dbReference type="Proteomes" id="UP001249851"/>
    </source>
</evidence>
<feature type="coiled-coil region" evidence="1">
    <location>
        <begin position="30"/>
        <end position="98"/>
    </location>
</feature>
<feature type="coiled-coil region" evidence="1">
    <location>
        <begin position="181"/>
        <end position="208"/>
    </location>
</feature>
<keyword evidence="3" id="KW-1185">Reference proteome</keyword>
<proteinExistence type="predicted"/>
<organism evidence="2 3">
    <name type="scientific">Acropora cervicornis</name>
    <name type="common">Staghorn coral</name>
    <dbReference type="NCBI Taxonomy" id="6130"/>
    <lineage>
        <taxon>Eukaryota</taxon>
        <taxon>Metazoa</taxon>
        <taxon>Cnidaria</taxon>
        <taxon>Anthozoa</taxon>
        <taxon>Hexacorallia</taxon>
        <taxon>Scleractinia</taxon>
        <taxon>Astrocoeniina</taxon>
        <taxon>Acroporidae</taxon>
        <taxon>Acropora</taxon>
    </lineage>
</organism>
<dbReference type="EMBL" id="JARQWQ010000029">
    <property type="protein sequence ID" value="KAK2562386.1"/>
    <property type="molecule type" value="Genomic_DNA"/>
</dbReference>
<comment type="caution">
    <text evidence="2">The sequence shown here is derived from an EMBL/GenBank/DDBJ whole genome shotgun (WGS) entry which is preliminary data.</text>
</comment>
<evidence type="ECO:0000256" key="1">
    <source>
        <dbReference type="SAM" id="Coils"/>
    </source>
</evidence>
<reference evidence="2" key="1">
    <citation type="journal article" date="2023" name="G3 (Bethesda)">
        <title>Whole genome assembly and annotation of the endangered Caribbean coral Acropora cervicornis.</title>
        <authorList>
            <person name="Selwyn J.D."/>
            <person name="Vollmer S.V."/>
        </authorList>
    </citation>
    <scope>NUCLEOTIDE SEQUENCE</scope>
    <source>
        <strain evidence="2">K2</strain>
    </source>
</reference>
<evidence type="ECO:0000313" key="2">
    <source>
        <dbReference type="EMBL" id="KAK2562386.1"/>
    </source>
</evidence>
<gene>
    <name evidence="2" type="ORF">P5673_014679</name>
</gene>
<accession>A0AAD9QK47</accession>